<feature type="chain" id="PRO_5044284282" description="5'-nucleotidase" evidence="1">
    <location>
        <begin position="19"/>
        <end position="310"/>
    </location>
</feature>
<evidence type="ECO:0000313" key="2">
    <source>
        <dbReference type="EMBL" id="KAL1510414.1"/>
    </source>
</evidence>
<evidence type="ECO:0000313" key="3">
    <source>
        <dbReference type="Proteomes" id="UP001515480"/>
    </source>
</evidence>
<dbReference type="InterPro" id="IPR036412">
    <property type="entry name" value="HAD-like_sf"/>
</dbReference>
<dbReference type="Proteomes" id="UP001515480">
    <property type="component" value="Unassembled WGS sequence"/>
</dbReference>
<dbReference type="Gene3D" id="1.10.150.240">
    <property type="entry name" value="Putative phosphatase, domain 2"/>
    <property type="match status" value="1"/>
</dbReference>
<name>A0AB34IZ82_PRYPA</name>
<reference evidence="2 3" key="1">
    <citation type="journal article" date="2024" name="Science">
        <title>Giant polyketide synthase enzymes in the biosynthesis of giant marine polyether toxins.</title>
        <authorList>
            <person name="Fallon T.R."/>
            <person name="Shende V.V."/>
            <person name="Wierzbicki I.H."/>
            <person name="Pendleton A.L."/>
            <person name="Watervoot N.F."/>
            <person name="Auber R.P."/>
            <person name="Gonzalez D.J."/>
            <person name="Wisecaver J.H."/>
            <person name="Moore B.S."/>
        </authorList>
    </citation>
    <scope>NUCLEOTIDE SEQUENCE [LARGE SCALE GENOMIC DNA]</scope>
    <source>
        <strain evidence="2 3">12B1</strain>
    </source>
</reference>
<dbReference type="SUPFAM" id="SSF56784">
    <property type="entry name" value="HAD-like"/>
    <property type="match status" value="1"/>
</dbReference>
<gene>
    <name evidence="2" type="ORF">AB1Y20_006722</name>
</gene>
<dbReference type="AlphaFoldDB" id="A0AB34IZ82"/>
<protein>
    <recommendedName>
        <fullName evidence="4">5'-nucleotidase</fullName>
    </recommendedName>
</protein>
<dbReference type="Gene3D" id="3.40.50.1000">
    <property type="entry name" value="HAD superfamily/HAD-like"/>
    <property type="match status" value="1"/>
</dbReference>
<dbReference type="InterPro" id="IPR023214">
    <property type="entry name" value="HAD_sf"/>
</dbReference>
<accession>A0AB34IZ82</accession>
<organism evidence="2 3">
    <name type="scientific">Prymnesium parvum</name>
    <name type="common">Toxic golden alga</name>
    <dbReference type="NCBI Taxonomy" id="97485"/>
    <lineage>
        <taxon>Eukaryota</taxon>
        <taxon>Haptista</taxon>
        <taxon>Haptophyta</taxon>
        <taxon>Prymnesiophyceae</taxon>
        <taxon>Prymnesiales</taxon>
        <taxon>Prymnesiaceae</taxon>
        <taxon>Prymnesium</taxon>
    </lineage>
</organism>
<sequence length="310" mass="32212">MRGVVAAALLLEAAALRAVTLVTFDVDGTLVRGSGSEAEASGHARAFAHAVGYTLGGGTPTPLPAEVLPPEKYHGSTDGLIILNLAHSALGVPAEVAVERLPEVWQRMHEYFASLSDDEAVAGIGVLPGVISTLRRLAGEDSIICGLVTGNVEGIARKKMRAVGILETGALAPPAPDQLEKVWAGEEGSAFLGGFGSDYCSGIIAEADRNHLDRGEQIAIALRRCRTTLPEGTEVAKVVHVGDAPSDVLAARSCIGKLGCTVGVVGVATGRYSASLLRELAGEPETGVWEPYVLDEGLNDPEFLSIFGIQ</sequence>
<feature type="signal peptide" evidence="1">
    <location>
        <begin position="1"/>
        <end position="18"/>
    </location>
</feature>
<dbReference type="EMBL" id="JBGBPQ010000015">
    <property type="protein sequence ID" value="KAL1510414.1"/>
    <property type="molecule type" value="Genomic_DNA"/>
</dbReference>
<evidence type="ECO:0000256" key="1">
    <source>
        <dbReference type="SAM" id="SignalP"/>
    </source>
</evidence>
<keyword evidence="1" id="KW-0732">Signal</keyword>
<keyword evidence="3" id="KW-1185">Reference proteome</keyword>
<evidence type="ECO:0008006" key="4">
    <source>
        <dbReference type="Google" id="ProtNLM"/>
    </source>
</evidence>
<dbReference type="InterPro" id="IPR023198">
    <property type="entry name" value="PGP-like_dom2"/>
</dbReference>
<comment type="caution">
    <text evidence="2">The sequence shown here is derived from an EMBL/GenBank/DDBJ whole genome shotgun (WGS) entry which is preliminary data.</text>
</comment>
<proteinExistence type="predicted"/>